<keyword evidence="1" id="KW-0472">Membrane</keyword>
<dbReference type="HOGENOM" id="CLU_1153486_0_0_1"/>
<dbReference type="KEGG" id="ddi:DDB_G0291754"/>
<sequence length="241" mass="27275">MGHNYHHHHHHHKRHSCSNCCIGINTIFFLITFIAGAVITAAIFVPSVEYKDGWLKISASLVEKPTISAYCSNETCSEYTNQVEFPYYFYDHGRTFPYEYDNGDTPLAHKNSTEPTNECTTTSSSTYQCYNTSVTFNYHINSTFTNTDTLYVQGNWEEAYDFNAYITNATFPCWVSTSNSSKVSIVPIPRYSPGAAIAISVLFSFALLSLLLILVLISIRCFCKQVHFGYNKGDYQPISSF</sequence>
<dbReference type="VEuPathDB" id="AmoebaDB:DDB_G0291754"/>
<keyword evidence="1" id="KW-1133">Transmembrane helix</keyword>
<name>Q54E84_DICDI</name>
<dbReference type="GeneID" id="8628308"/>
<feature type="transmembrane region" description="Helical" evidence="1">
    <location>
        <begin position="21"/>
        <end position="45"/>
    </location>
</feature>
<evidence type="ECO:0000313" key="3">
    <source>
        <dbReference type="Proteomes" id="UP000002195"/>
    </source>
</evidence>
<reference evidence="2 3" key="1">
    <citation type="journal article" date="2005" name="Nature">
        <title>The genome of the social amoeba Dictyostelium discoideum.</title>
        <authorList>
            <consortium name="The Dictyostelium discoideum Sequencing Consortium"/>
            <person name="Eichinger L."/>
            <person name="Pachebat J.A."/>
            <person name="Glockner G."/>
            <person name="Rajandream M.A."/>
            <person name="Sucgang R."/>
            <person name="Berriman M."/>
            <person name="Song J."/>
            <person name="Olsen R."/>
            <person name="Szafranski K."/>
            <person name="Xu Q."/>
            <person name="Tunggal B."/>
            <person name="Kummerfeld S."/>
            <person name="Madera M."/>
            <person name="Konfortov B.A."/>
            <person name="Rivero F."/>
            <person name="Bankier A.T."/>
            <person name="Lehmann R."/>
            <person name="Hamlin N."/>
            <person name="Davies R."/>
            <person name="Gaudet P."/>
            <person name="Fey P."/>
            <person name="Pilcher K."/>
            <person name="Chen G."/>
            <person name="Saunders D."/>
            <person name="Sodergren E."/>
            <person name="Davis P."/>
            <person name="Kerhornou A."/>
            <person name="Nie X."/>
            <person name="Hall N."/>
            <person name="Anjard C."/>
            <person name="Hemphill L."/>
            <person name="Bason N."/>
            <person name="Farbrother P."/>
            <person name="Desany B."/>
            <person name="Just E."/>
            <person name="Morio T."/>
            <person name="Rost R."/>
            <person name="Churcher C."/>
            <person name="Cooper J."/>
            <person name="Haydock S."/>
            <person name="van Driessche N."/>
            <person name="Cronin A."/>
            <person name="Goodhead I."/>
            <person name="Muzny D."/>
            <person name="Mourier T."/>
            <person name="Pain A."/>
            <person name="Lu M."/>
            <person name="Harper D."/>
            <person name="Lindsay R."/>
            <person name="Hauser H."/>
            <person name="James K."/>
            <person name="Quiles M."/>
            <person name="Madan Babu M."/>
            <person name="Saito T."/>
            <person name="Buchrieser C."/>
            <person name="Wardroper A."/>
            <person name="Felder M."/>
            <person name="Thangavelu M."/>
            <person name="Johnson D."/>
            <person name="Knights A."/>
            <person name="Loulseged H."/>
            <person name="Mungall K."/>
            <person name="Oliver K."/>
            <person name="Price C."/>
            <person name="Quail M.A."/>
            <person name="Urushihara H."/>
            <person name="Hernandez J."/>
            <person name="Rabbinowitsch E."/>
            <person name="Steffen D."/>
            <person name="Sanders M."/>
            <person name="Ma J."/>
            <person name="Kohara Y."/>
            <person name="Sharp S."/>
            <person name="Simmonds M."/>
            <person name="Spiegler S."/>
            <person name="Tivey A."/>
            <person name="Sugano S."/>
            <person name="White B."/>
            <person name="Walker D."/>
            <person name="Woodward J."/>
            <person name="Winckler T."/>
            <person name="Tanaka Y."/>
            <person name="Shaulsky G."/>
            <person name="Schleicher M."/>
            <person name="Weinstock G."/>
            <person name="Rosenthal A."/>
            <person name="Cox E.C."/>
            <person name="Chisholm R.L."/>
            <person name="Gibbs R."/>
            <person name="Loomis W.F."/>
            <person name="Platzer M."/>
            <person name="Kay R.R."/>
            <person name="Williams J."/>
            <person name="Dear P.H."/>
            <person name="Noegel A.A."/>
            <person name="Barrell B."/>
            <person name="Kuspa A."/>
        </authorList>
    </citation>
    <scope>NUCLEOTIDE SEQUENCE [LARGE SCALE GENOMIC DNA]</scope>
    <source>
        <strain evidence="2 3">AX4</strain>
    </source>
</reference>
<organism evidence="2 3">
    <name type="scientific">Dictyostelium discoideum</name>
    <name type="common">Social amoeba</name>
    <dbReference type="NCBI Taxonomy" id="44689"/>
    <lineage>
        <taxon>Eukaryota</taxon>
        <taxon>Amoebozoa</taxon>
        <taxon>Evosea</taxon>
        <taxon>Eumycetozoa</taxon>
        <taxon>Dictyostelia</taxon>
        <taxon>Dictyosteliales</taxon>
        <taxon>Dictyosteliaceae</taxon>
        <taxon>Dictyostelium</taxon>
    </lineage>
</organism>
<dbReference type="eggNOG" id="ENOG502RDMN">
    <property type="taxonomic scope" value="Eukaryota"/>
</dbReference>
<dbReference type="PaxDb" id="44689-DDB0231405"/>
<dbReference type="AlphaFoldDB" id="Q54E84"/>
<feature type="transmembrane region" description="Helical" evidence="1">
    <location>
        <begin position="195"/>
        <end position="217"/>
    </location>
</feature>
<dbReference type="FunCoup" id="Q54E84">
    <property type="interactions" value="435"/>
</dbReference>
<comment type="caution">
    <text evidence="2">The sequence shown here is derived from an EMBL/GenBank/DDBJ whole genome shotgun (WGS) entry which is preliminary data.</text>
</comment>
<evidence type="ECO:0000256" key="1">
    <source>
        <dbReference type="SAM" id="Phobius"/>
    </source>
</evidence>
<proteinExistence type="predicted"/>
<dbReference type="Proteomes" id="UP000002195">
    <property type="component" value="Unassembled WGS sequence"/>
</dbReference>
<dbReference type="dictyBase" id="DDB_G0291754"/>
<keyword evidence="1" id="KW-0812">Transmembrane</keyword>
<dbReference type="EMBL" id="AAFI02000182">
    <property type="protein sequence ID" value="EAL61573.1"/>
    <property type="molecule type" value="Genomic_DNA"/>
</dbReference>
<keyword evidence="3" id="KW-1185">Reference proteome</keyword>
<dbReference type="InParanoid" id="Q54E84"/>
<protein>
    <submittedName>
        <fullName evidence="2">Uncharacterized protein</fullName>
    </submittedName>
</protein>
<dbReference type="OMA" id="CCIGINT"/>
<evidence type="ECO:0000313" key="2">
    <source>
        <dbReference type="EMBL" id="EAL61573.1"/>
    </source>
</evidence>
<gene>
    <name evidence="2" type="ORF">DDB_G0291754</name>
</gene>
<accession>Q54E84</accession>
<dbReference type="RefSeq" id="XP_629978.1">
    <property type="nucleotide sequence ID" value="XM_629976.1"/>
</dbReference>